<dbReference type="Proteomes" id="UP000533953">
    <property type="component" value="Unassembled WGS sequence"/>
</dbReference>
<dbReference type="AlphaFoldDB" id="A0A7X1CD39"/>
<reference evidence="1 2" key="1">
    <citation type="submission" date="2020-03" db="EMBL/GenBank/DDBJ databases">
        <title>Soil Listeria distribution.</title>
        <authorList>
            <person name="Liao J."/>
            <person name="Wiedmann M."/>
        </authorList>
    </citation>
    <scope>NUCLEOTIDE SEQUENCE [LARGE SCALE GENOMIC DNA]</scope>
    <source>
        <strain evidence="1 2">FSL L7-1547</strain>
    </source>
</reference>
<evidence type="ECO:0000313" key="2">
    <source>
        <dbReference type="Proteomes" id="UP000533953"/>
    </source>
</evidence>
<proteinExistence type="predicted"/>
<gene>
    <name evidence="1" type="ORF">HCI99_14795</name>
</gene>
<organism evidence="1 2">
    <name type="scientific">Listeria booriae</name>
    <dbReference type="NCBI Taxonomy" id="1552123"/>
    <lineage>
        <taxon>Bacteria</taxon>
        <taxon>Bacillati</taxon>
        <taxon>Bacillota</taxon>
        <taxon>Bacilli</taxon>
        <taxon>Bacillales</taxon>
        <taxon>Listeriaceae</taxon>
        <taxon>Listeria</taxon>
    </lineage>
</organism>
<evidence type="ECO:0000313" key="1">
    <source>
        <dbReference type="EMBL" id="MBC1493085.1"/>
    </source>
</evidence>
<name>A0A7X1CD39_9LIST</name>
<dbReference type="EMBL" id="JAASTX010000025">
    <property type="protein sequence ID" value="MBC1493085.1"/>
    <property type="molecule type" value="Genomic_DNA"/>
</dbReference>
<sequence>MTIVKSIMLNNELVVRLPQSLDILENQEFYVLEKAGVIRLIPRSVNLYKDAEEGHIIKVMPLHKRI</sequence>
<dbReference type="RefSeq" id="WP_185400792.1">
    <property type="nucleotide sequence ID" value="NZ_JAARRI010000007.1"/>
</dbReference>
<evidence type="ECO:0008006" key="3">
    <source>
        <dbReference type="Google" id="ProtNLM"/>
    </source>
</evidence>
<protein>
    <recommendedName>
        <fullName evidence="3">SpoVT-AbrB domain-containing protein</fullName>
    </recommendedName>
</protein>
<comment type="caution">
    <text evidence="1">The sequence shown here is derived from an EMBL/GenBank/DDBJ whole genome shotgun (WGS) entry which is preliminary data.</text>
</comment>
<accession>A0A7X1CD39</accession>